<dbReference type="EMBL" id="DRIG01000023">
    <property type="protein sequence ID" value="HEC77853.1"/>
    <property type="molecule type" value="Genomic_DNA"/>
</dbReference>
<dbReference type="PANTHER" id="PTHR37423:SF6">
    <property type="entry name" value="CELL DIVISION COORDINATOR CPOB"/>
    <property type="match status" value="1"/>
</dbReference>
<dbReference type="InterPro" id="IPR017689">
    <property type="entry name" value="BamD"/>
</dbReference>
<dbReference type="InterPro" id="IPR039565">
    <property type="entry name" value="BamD-like"/>
</dbReference>
<evidence type="ECO:0000256" key="5">
    <source>
        <dbReference type="SAM" id="SignalP"/>
    </source>
</evidence>
<feature type="repeat" description="TPR" evidence="4">
    <location>
        <begin position="31"/>
        <end position="64"/>
    </location>
</feature>
<keyword evidence="1 5" id="KW-0732">Signal</keyword>
<dbReference type="PROSITE" id="PS51257">
    <property type="entry name" value="PROKAR_LIPOPROTEIN"/>
    <property type="match status" value="1"/>
</dbReference>
<dbReference type="SMART" id="SM00028">
    <property type="entry name" value="TPR"/>
    <property type="match status" value="4"/>
</dbReference>
<dbReference type="SUPFAM" id="SSF48452">
    <property type="entry name" value="TPR-like"/>
    <property type="match status" value="1"/>
</dbReference>
<evidence type="ECO:0000256" key="1">
    <source>
        <dbReference type="ARBA" id="ARBA00022729"/>
    </source>
</evidence>
<dbReference type="AlphaFoldDB" id="A0A9C9EKT3"/>
<keyword evidence="3" id="KW-0998">Cell outer membrane</keyword>
<feature type="signal peptide" evidence="5">
    <location>
        <begin position="1"/>
        <end position="24"/>
    </location>
</feature>
<reference evidence="7" key="1">
    <citation type="journal article" date="2020" name="mSystems">
        <title>Genome- and Community-Level Interaction Insights into Carbon Utilization and Element Cycling Functions of Hydrothermarchaeota in Hydrothermal Sediment.</title>
        <authorList>
            <person name="Zhou Z."/>
            <person name="Liu Y."/>
            <person name="Xu W."/>
            <person name="Pan J."/>
            <person name="Luo Z.H."/>
            <person name="Li M."/>
        </authorList>
    </citation>
    <scope>NUCLEOTIDE SEQUENCE</scope>
    <source>
        <strain evidence="7">HyVt-388</strain>
    </source>
</reference>
<evidence type="ECO:0000313" key="7">
    <source>
        <dbReference type="EMBL" id="HEC77853.1"/>
    </source>
</evidence>
<accession>A0A9C9EKT3</accession>
<evidence type="ECO:0000256" key="2">
    <source>
        <dbReference type="ARBA" id="ARBA00023136"/>
    </source>
</evidence>
<dbReference type="InterPro" id="IPR011990">
    <property type="entry name" value="TPR-like_helical_dom_sf"/>
</dbReference>
<dbReference type="Pfam" id="PF13525">
    <property type="entry name" value="YfiO"/>
    <property type="match status" value="1"/>
</dbReference>
<name>A0A9C9EKT3_UNCW3</name>
<protein>
    <submittedName>
        <fullName evidence="7">Outer membrane protein assembly factor BamD</fullName>
    </submittedName>
</protein>
<evidence type="ECO:0000313" key="8">
    <source>
        <dbReference type="Proteomes" id="UP000885826"/>
    </source>
</evidence>
<dbReference type="PANTHER" id="PTHR37423">
    <property type="entry name" value="SOLUBLE LYTIC MUREIN TRANSGLYCOSYLASE-RELATED"/>
    <property type="match status" value="1"/>
</dbReference>
<keyword evidence="4" id="KW-0802">TPR repeat</keyword>
<proteinExistence type="predicted"/>
<organism evidence="7 8">
    <name type="scientific">candidate division WOR-3 bacterium</name>
    <dbReference type="NCBI Taxonomy" id="2052148"/>
    <lineage>
        <taxon>Bacteria</taxon>
        <taxon>Bacteria division WOR-3</taxon>
    </lineage>
</organism>
<evidence type="ECO:0000259" key="6">
    <source>
        <dbReference type="Pfam" id="PF13525"/>
    </source>
</evidence>
<sequence length="254" mass="29887">MKLNAFLFMVFFLIALLSCGSRQAVTVPLEPDIQFETAMEYFKAGKYDKAIPLFEKILFYHPSSEYVDDAQYWLGKAYFEKKDYNQAIIEFDYLIKNFTTSKFIEDAYFYRAKSYLNKAPGYEKDPTETENAITLFDQFLTKFPGSKYIDEVKKSILSARNRLAKKELENGKLYIKLGEKDAALLYFNYVMENYPETDASNEAKYLAATLYEKKGMTEEALNLYKALMEEEEWKERVKERIERINQKDQQSVNE</sequence>
<dbReference type="PROSITE" id="PS50005">
    <property type="entry name" value="TPR"/>
    <property type="match status" value="2"/>
</dbReference>
<feature type="domain" description="Outer membrane lipoprotein BamD-like" evidence="6">
    <location>
        <begin position="35"/>
        <end position="220"/>
    </location>
</feature>
<dbReference type="Proteomes" id="UP000885826">
    <property type="component" value="Unassembled WGS sequence"/>
</dbReference>
<evidence type="ECO:0000256" key="3">
    <source>
        <dbReference type="ARBA" id="ARBA00023237"/>
    </source>
</evidence>
<dbReference type="NCBIfam" id="TIGR03302">
    <property type="entry name" value="OM_YfiO"/>
    <property type="match status" value="1"/>
</dbReference>
<gene>
    <name evidence="7" type="primary">bamD</name>
    <name evidence="7" type="ORF">ENI34_01755</name>
</gene>
<feature type="chain" id="PRO_5038408491" evidence="5">
    <location>
        <begin position="25"/>
        <end position="254"/>
    </location>
</feature>
<feature type="repeat" description="TPR" evidence="4">
    <location>
        <begin position="164"/>
        <end position="197"/>
    </location>
</feature>
<evidence type="ECO:0000256" key="4">
    <source>
        <dbReference type="PROSITE-ProRule" id="PRU00339"/>
    </source>
</evidence>
<dbReference type="Gene3D" id="1.25.40.10">
    <property type="entry name" value="Tetratricopeptide repeat domain"/>
    <property type="match status" value="1"/>
</dbReference>
<dbReference type="InterPro" id="IPR019734">
    <property type="entry name" value="TPR_rpt"/>
</dbReference>
<comment type="caution">
    <text evidence="7">The sequence shown here is derived from an EMBL/GenBank/DDBJ whole genome shotgun (WGS) entry which is preliminary data.</text>
</comment>
<keyword evidence="2" id="KW-0472">Membrane</keyword>